<name>A0AAU9J919_9CILI</name>
<protein>
    <submittedName>
        <fullName evidence="1">Uncharacterized protein</fullName>
    </submittedName>
</protein>
<proteinExistence type="predicted"/>
<dbReference type="Pfam" id="PF01344">
    <property type="entry name" value="Kelch_1"/>
    <property type="match status" value="1"/>
</dbReference>
<dbReference type="InterPro" id="IPR006652">
    <property type="entry name" value="Kelch_1"/>
</dbReference>
<dbReference type="SUPFAM" id="SSF117281">
    <property type="entry name" value="Kelch motif"/>
    <property type="match status" value="1"/>
</dbReference>
<organism evidence="1 2">
    <name type="scientific">Blepharisma stoltei</name>
    <dbReference type="NCBI Taxonomy" id="1481888"/>
    <lineage>
        <taxon>Eukaryota</taxon>
        <taxon>Sar</taxon>
        <taxon>Alveolata</taxon>
        <taxon>Ciliophora</taxon>
        <taxon>Postciliodesmatophora</taxon>
        <taxon>Heterotrichea</taxon>
        <taxon>Heterotrichida</taxon>
        <taxon>Blepharismidae</taxon>
        <taxon>Blepharisma</taxon>
    </lineage>
</organism>
<reference evidence="1" key="1">
    <citation type="submission" date="2021-09" db="EMBL/GenBank/DDBJ databases">
        <authorList>
            <consortium name="AG Swart"/>
            <person name="Singh M."/>
            <person name="Singh A."/>
            <person name="Seah K."/>
            <person name="Emmerich C."/>
        </authorList>
    </citation>
    <scope>NUCLEOTIDE SEQUENCE</scope>
    <source>
        <strain evidence="1">ATCC30299</strain>
    </source>
</reference>
<dbReference type="AlphaFoldDB" id="A0AAU9J919"/>
<evidence type="ECO:0000313" key="1">
    <source>
        <dbReference type="EMBL" id="CAG9321866.1"/>
    </source>
</evidence>
<gene>
    <name evidence="1" type="ORF">BSTOLATCC_MIC29772</name>
</gene>
<dbReference type="Gene3D" id="2.120.10.80">
    <property type="entry name" value="Kelch-type beta propeller"/>
    <property type="match status" value="1"/>
</dbReference>
<keyword evidence="2" id="KW-1185">Reference proteome</keyword>
<accession>A0AAU9J919</accession>
<sequence>MSLLLKKIEVEPQMESKSLFLFQGFDMSYYIKTNLETFVSSKYQYKVLEKCKSPPCICSLPNDELFCYGFELADYSFSGSAYILNSYNRIKKLPDGIPCFGGTGIYYENAVYIFGGSRYGFDLYPIPLNNARKFDFLQNKWMRLANLPEPSLYLFITEFFDEILIAEYEVSKIYSYDIFSNIYSEIPLELAMHSAKILFRYEDRAYLIDSKRMINVSGIKDSFTWENIGQINRIAGFKIYQWAYYSGSIYFGIGKSIYKFFMKKKVAEIERVITKCNFI</sequence>
<dbReference type="EMBL" id="CAJZBQ010000029">
    <property type="protein sequence ID" value="CAG9321866.1"/>
    <property type="molecule type" value="Genomic_DNA"/>
</dbReference>
<evidence type="ECO:0000313" key="2">
    <source>
        <dbReference type="Proteomes" id="UP001162131"/>
    </source>
</evidence>
<comment type="caution">
    <text evidence="1">The sequence shown here is derived from an EMBL/GenBank/DDBJ whole genome shotgun (WGS) entry which is preliminary data.</text>
</comment>
<dbReference type="InterPro" id="IPR015915">
    <property type="entry name" value="Kelch-typ_b-propeller"/>
</dbReference>
<dbReference type="Proteomes" id="UP001162131">
    <property type="component" value="Unassembled WGS sequence"/>
</dbReference>